<evidence type="ECO:0000256" key="4">
    <source>
        <dbReference type="ARBA" id="ARBA00022989"/>
    </source>
</evidence>
<dbReference type="InterPro" id="IPR035906">
    <property type="entry name" value="MetI-like_sf"/>
</dbReference>
<evidence type="ECO:0000259" key="7">
    <source>
        <dbReference type="PROSITE" id="PS50928"/>
    </source>
</evidence>
<proteinExistence type="inferred from homology"/>
<feature type="transmembrane region" description="Helical" evidence="6">
    <location>
        <begin position="549"/>
        <end position="567"/>
    </location>
</feature>
<dbReference type="Proteomes" id="UP000217918">
    <property type="component" value="Unassembled WGS sequence"/>
</dbReference>
<sequence>MTWLKLPRKWQPVVGNLVLCGIGLGILIMMGWCLTQMNRPLSQLPTQQQLDVLGSKNYFTFAQLVEAALRTMTRLFIGMLWSLAFSLVFGVMAARYKTARYFILPLVNLLESVPLLGFLTFTTAWFMGWFPNNVLGVEAVAIFGVFTAQAWNIMLVLYQSLRVTPKELLTVADQFGCNSWQRFWRLEFIYAVPGILWNMVISQSAAWFALVACEQATVAFPRTETLILPGIGSYIQIALDRSNFGAVAAALGALLVCVLFTNVCLFQPLIKGTVHYKYSTGTDNQLPPQSRVYDLVSHAKLPKWLHQWGHQVSTWWLLSLPQIWENLRLPQFMQWLHKWLKLWLTLWYFSLGCAMVGLIGFLATYLKWLNWQTLIWWTLLTTGRVLAAVVLSALIFIPLAVWVASNPRRLNRIQLWGQVIGSIPADVYVPVVALLIVATGTTHQWWVIPLIMTGTQWYFFFNVIAGYLAIPADIQEVTQVFHLKGWRWWTRFLFPSLFPYLITAIINAAGAAWNADIAAELITWGTKQFSVAGLGAYIAGNTDNKPAEATGVLIICGLVGICVIFIWQPLYRFAERRFHY</sequence>
<evidence type="ECO:0000256" key="6">
    <source>
        <dbReference type="RuleBase" id="RU363032"/>
    </source>
</evidence>
<feature type="transmembrane region" description="Helical" evidence="6">
    <location>
        <begin position="75"/>
        <end position="94"/>
    </location>
</feature>
<feature type="transmembrane region" description="Helical" evidence="6">
    <location>
        <begin position="491"/>
        <end position="513"/>
    </location>
</feature>
<dbReference type="Gene3D" id="1.10.3720.10">
    <property type="entry name" value="MetI-like"/>
    <property type="match status" value="2"/>
</dbReference>
<evidence type="ECO:0000313" key="8">
    <source>
        <dbReference type="EMBL" id="PBQ24781.1"/>
    </source>
</evidence>
<feature type="transmembrane region" description="Helical" evidence="6">
    <location>
        <begin position="188"/>
        <end position="210"/>
    </location>
</feature>
<evidence type="ECO:0000256" key="1">
    <source>
        <dbReference type="ARBA" id="ARBA00004141"/>
    </source>
</evidence>
<feature type="domain" description="ABC transmembrane type-1" evidence="7">
    <location>
        <begin position="68"/>
        <end position="265"/>
    </location>
</feature>
<keyword evidence="5 6" id="KW-0472">Membrane</keyword>
<dbReference type="GO" id="GO:0005886">
    <property type="term" value="C:plasma membrane"/>
    <property type="evidence" value="ECO:0007669"/>
    <property type="project" value="UniProtKB-SubCell"/>
</dbReference>
<evidence type="ECO:0000256" key="3">
    <source>
        <dbReference type="ARBA" id="ARBA00022692"/>
    </source>
</evidence>
<keyword evidence="3 6" id="KW-0812">Transmembrane</keyword>
<feature type="transmembrane region" description="Helical" evidence="6">
    <location>
        <begin position="445"/>
        <end position="470"/>
    </location>
</feature>
<dbReference type="InterPro" id="IPR000515">
    <property type="entry name" value="MetI-like"/>
</dbReference>
<dbReference type="PANTHER" id="PTHR42744">
    <property type="entry name" value="BINDING-PROTEIN-DEPENDENT TRANSPORT SYSTEMS INNER MEMBRANE COMPONENT"/>
    <property type="match status" value="1"/>
</dbReference>
<feature type="transmembrane region" description="Helical" evidence="6">
    <location>
        <begin position="385"/>
        <end position="403"/>
    </location>
</feature>
<keyword evidence="2 6" id="KW-0813">Transport</keyword>
<dbReference type="PROSITE" id="PS50928">
    <property type="entry name" value="ABC_TM1"/>
    <property type="match status" value="2"/>
</dbReference>
<dbReference type="Pfam" id="PF00528">
    <property type="entry name" value="BPD_transp_1"/>
    <property type="match status" value="2"/>
</dbReference>
<evidence type="ECO:0000256" key="5">
    <source>
        <dbReference type="ARBA" id="ARBA00023136"/>
    </source>
</evidence>
<feature type="domain" description="ABC transmembrane type-1" evidence="7">
    <location>
        <begin position="378"/>
        <end position="565"/>
    </location>
</feature>
<dbReference type="EMBL" id="NVYO01000001">
    <property type="protein sequence ID" value="PBQ24781.1"/>
    <property type="molecule type" value="Genomic_DNA"/>
</dbReference>
<reference evidence="8 9" key="1">
    <citation type="submission" date="2017-09" db="EMBL/GenBank/DDBJ databases">
        <title>Genome sequence of Lactobacillus brevis D7.</title>
        <authorList>
            <person name="Kwon M.-S."/>
            <person name="Lim S.K."/>
            <person name="Choi H.-J."/>
        </authorList>
    </citation>
    <scope>NUCLEOTIDE SEQUENCE [LARGE SCALE GENOMIC DNA]</scope>
    <source>
        <strain evidence="8 9">D7</strain>
    </source>
</reference>
<keyword evidence="4 6" id="KW-1133">Transmembrane helix</keyword>
<gene>
    <name evidence="8" type="ORF">CNR29_12420</name>
</gene>
<feature type="transmembrane region" description="Helical" evidence="6">
    <location>
        <begin position="415"/>
        <end position="439"/>
    </location>
</feature>
<protein>
    <submittedName>
        <fullName evidence="8">Nitrate ABC transporter permease</fullName>
    </submittedName>
</protein>
<accession>A0A2A3U139</accession>
<dbReference type="AlphaFoldDB" id="A0A2A3U139"/>
<feature type="transmembrane region" description="Helical" evidence="6">
    <location>
        <begin position="106"/>
        <end position="127"/>
    </location>
</feature>
<dbReference type="PANTHER" id="PTHR42744:SF1">
    <property type="entry name" value="BINDING-PROTEIN-DEPENDENT TRANSPORT SYSTEMS INNER MEMBRANE COMPONENT"/>
    <property type="match status" value="1"/>
</dbReference>
<organism evidence="8 9">
    <name type="scientific">Levilactobacillus brevis</name>
    <name type="common">Lactobacillus brevis</name>
    <dbReference type="NCBI Taxonomy" id="1580"/>
    <lineage>
        <taxon>Bacteria</taxon>
        <taxon>Bacillati</taxon>
        <taxon>Bacillota</taxon>
        <taxon>Bacilli</taxon>
        <taxon>Lactobacillales</taxon>
        <taxon>Lactobacillaceae</taxon>
        <taxon>Levilactobacillus</taxon>
    </lineage>
</organism>
<feature type="transmembrane region" description="Helical" evidence="6">
    <location>
        <begin position="139"/>
        <end position="158"/>
    </location>
</feature>
<comment type="subcellular location">
    <subcellularLocation>
        <location evidence="6">Cell membrane</location>
        <topology evidence="6">Multi-pass membrane protein</topology>
    </subcellularLocation>
    <subcellularLocation>
        <location evidence="1">Membrane</location>
        <topology evidence="1">Multi-pass membrane protein</topology>
    </subcellularLocation>
</comment>
<dbReference type="SUPFAM" id="SSF161098">
    <property type="entry name" value="MetI-like"/>
    <property type="match status" value="2"/>
</dbReference>
<feature type="transmembrane region" description="Helical" evidence="6">
    <location>
        <begin position="244"/>
        <end position="266"/>
    </location>
</feature>
<feature type="transmembrane region" description="Helical" evidence="6">
    <location>
        <begin position="12"/>
        <end position="32"/>
    </location>
</feature>
<dbReference type="GO" id="GO:0055085">
    <property type="term" value="P:transmembrane transport"/>
    <property type="evidence" value="ECO:0007669"/>
    <property type="project" value="InterPro"/>
</dbReference>
<comment type="similarity">
    <text evidence="6">Belongs to the binding-protein-dependent transport system permease family.</text>
</comment>
<feature type="transmembrane region" description="Helical" evidence="6">
    <location>
        <begin position="342"/>
        <end position="365"/>
    </location>
</feature>
<dbReference type="CDD" id="cd06261">
    <property type="entry name" value="TM_PBP2"/>
    <property type="match status" value="2"/>
</dbReference>
<evidence type="ECO:0000313" key="9">
    <source>
        <dbReference type="Proteomes" id="UP000217918"/>
    </source>
</evidence>
<evidence type="ECO:0000256" key="2">
    <source>
        <dbReference type="ARBA" id="ARBA00022448"/>
    </source>
</evidence>
<dbReference type="RefSeq" id="WP_096110415.1">
    <property type="nucleotide sequence ID" value="NZ_NVYO01000001.1"/>
</dbReference>
<comment type="caution">
    <text evidence="8">The sequence shown here is derived from an EMBL/GenBank/DDBJ whole genome shotgun (WGS) entry which is preliminary data.</text>
</comment>
<name>A0A2A3U139_LEVBR</name>